<protein>
    <submittedName>
        <fullName evidence="2">Uncharacterized protein</fullName>
    </submittedName>
</protein>
<evidence type="ECO:0000256" key="1">
    <source>
        <dbReference type="SAM" id="MobiDB-lite"/>
    </source>
</evidence>
<dbReference type="AlphaFoldDB" id="A0AAW1IZG7"/>
<feature type="compositionally biased region" description="Pro residues" evidence="1">
    <location>
        <begin position="69"/>
        <end position="80"/>
    </location>
</feature>
<comment type="caution">
    <text evidence="2">The sequence shown here is derived from an EMBL/GenBank/DDBJ whole genome shotgun (WGS) entry which is preliminary data.</text>
</comment>
<evidence type="ECO:0000313" key="3">
    <source>
        <dbReference type="Proteomes" id="UP001458880"/>
    </source>
</evidence>
<accession>A0AAW1IZG7</accession>
<name>A0AAW1IZG7_POPJA</name>
<sequence length="80" mass="8458">MKGKRARSPLPTAEASGPSAVEPNPGGFIGDKPTLSEPKQMYYRSSAGNAHKRDESKKRSPWSMQKGPTPFPAPPPPAGG</sequence>
<keyword evidence="3" id="KW-1185">Reference proteome</keyword>
<organism evidence="2 3">
    <name type="scientific">Popillia japonica</name>
    <name type="common">Japanese beetle</name>
    <dbReference type="NCBI Taxonomy" id="7064"/>
    <lineage>
        <taxon>Eukaryota</taxon>
        <taxon>Metazoa</taxon>
        <taxon>Ecdysozoa</taxon>
        <taxon>Arthropoda</taxon>
        <taxon>Hexapoda</taxon>
        <taxon>Insecta</taxon>
        <taxon>Pterygota</taxon>
        <taxon>Neoptera</taxon>
        <taxon>Endopterygota</taxon>
        <taxon>Coleoptera</taxon>
        <taxon>Polyphaga</taxon>
        <taxon>Scarabaeiformia</taxon>
        <taxon>Scarabaeidae</taxon>
        <taxon>Rutelinae</taxon>
        <taxon>Popillia</taxon>
    </lineage>
</organism>
<gene>
    <name evidence="2" type="ORF">QE152_g32299</name>
</gene>
<reference evidence="2 3" key="1">
    <citation type="journal article" date="2024" name="BMC Genomics">
        <title>De novo assembly and annotation of Popillia japonica's genome with initial clues to its potential as an invasive pest.</title>
        <authorList>
            <person name="Cucini C."/>
            <person name="Boschi S."/>
            <person name="Funari R."/>
            <person name="Cardaioli E."/>
            <person name="Iannotti N."/>
            <person name="Marturano G."/>
            <person name="Paoli F."/>
            <person name="Bruttini M."/>
            <person name="Carapelli A."/>
            <person name="Frati F."/>
            <person name="Nardi F."/>
        </authorList>
    </citation>
    <scope>NUCLEOTIDE SEQUENCE [LARGE SCALE GENOMIC DNA]</scope>
    <source>
        <strain evidence="2">DMR45628</strain>
    </source>
</reference>
<feature type="region of interest" description="Disordered" evidence="1">
    <location>
        <begin position="1"/>
        <end position="80"/>
    </location>
</feature>
<dbReference type="EMBL" id="JASPKY010000469">
    <property type="protein sequence ID" value="KAK9695833.1"/>
    <property type="molecule type" value="Genomic_DNA"/>
</dbReference>
<evidence type="ECO:0000313" key="2">
    <source>
        <dbReference type="EMBL" id="KAK9695833.1"/>
    </source>
</evidence>
<proteinExistence type="predicted"/>
<dbReference type="Proteomes" id="UP001458880">
    <property type="component" value="Unassembled WGS sequence"/>
</dbReference>